<evidence type="ECO:0000313" key="2">
    <source>
        <dbReference type="Proteomes" id="UP000235649"/>
    </source>
</evidence>
<dbReference type="SUPFAM" id="SSF51126">
    <property type="entry name" value="Pectin lyase-like"/>
    <property type="match status" value="1"/>
</dbReference>
<keyword evidence="2" id="KW-1185">Reference proteome</keyword>
<dbReference type="InterPro" id="IPR011050">
    <property type="entry name" value="Pectin_lyase_fold/virulence"/>
</dbReference>
<dbReference type="AlphaFoldDB" id="A0A2N7AXA0"/>
<evidence type="ECO:0000313" key="1">
    <source>
        <dbReference type="EMBL" id="PMD73453.1"/>
    </source>
</evidence>
<comment type="caution">
    <text evidence="1">The sequence shown here is derived from an EMBL/GenBank/DDBJ whole genome shotgun (WGS) entry which is preliminary data.</text>
</comment>
<name>A0A2N7AXA0_9LACO</name>
<dbReference type="RefSeq" id="WP_102195135.1">
    <property type="nucleotide sequence ID" value="NZ_NIPR01000003.1"/>
</dbReference>
<proteinExistence type="predicted"/>
<evidence type="ECO:0008006" key="3">
    <source>
        <dbReference type="Google" id="ProtNLM"/>
    </source>
</evidence>
<dbReference type="OrthoDB" id="2326185at2"/>
<sequence length="273" mass="30739">MKIVIGNQSNNDEQLSKALIQARDGDIIELLPGSYFSPDSPFICTIRRNITLIGTSKNKNDVKLYCSFTVGEATTIILKNLTINYMATDENTLAAYDGARVYGNNITIDRKSEDDWDTVYGQNSFFSFKDSNIYTGAKTKAIGLSLENSQIFAIDSFIELMFQKNSKSFLKDSTITNKLELRRHSELNFNNLTIDSTKFYVKNDLAVKSSSQFSGQNLIFIRPLPQIRILKSKFNVTGFQPELNYIGFKSDKNSEILTDGFNQGPSDNSKNTK</sequence>
<accession>A0A2N7AXA0</accession>
<protein>
    <recommendedName>
        <fullName evidence="3">DUF1565 domain-containing protein</fullName>
    </recommendedName>
</protein>
<dbReference type="EMBL" id="NIPR01000003">
    <property type="protein sequence ID" value="PMD73453.1"/>
    <property type="molecule type" value="Genomic_DNA"/>
</dbReference>
<dbReference type="Proteomes" id="UP000235649">
    <property type="component" value="Unassembled WGS sequence"/>
</dbReference>
<reference evidence="1 2" key="1">
    <citation type="submission" date="2017-05" db="EMBL/GenBank/DDBJ databases">
        <title>Lactobacillus nurukis nov., sp. nov., isolated from nuruk.</title>
        <authorList>
            <person name="Kim S.-J."/>
        </authorList>
    </citation>
    <scope>NUCLEOTIDE SEQUENCE [LARGE SCALE GENOMIC DNA]</scope>
    <source>
        <strain evidence="1 2">SYF10-1a</strain>
    </source>
</reference>
<organism evidence="1 2">
    <name type="scientific">Companilactobacillus nuruki</name>
    <dbReference type="NCBI Taxonomy" id="1993540"/>
    <lineage>
        <taxon>Bacteria</taxon>
        <taxon>Bacillati</taxon>
        <taxon>Bacillota</taxon>
        <taxon>Bacilli</taxon>
        <taxon>Lactobacillales</taxon>
        <taxon>Lactobacillaceae</taxon>
        <taxon>Companilactobacillus</taxon>
    </lineage>
</organism>
<gene>
    <name evidence="1" type="ORF">CBP76_01360</name>
</gene>